<dbReference type="Proteomes" id="UP001530377">
    <property type="component" value="Unassembled WGS sequence"/>
</dbReference>
<feature type="region of interest" description="Disordered" evidence="3">
    <location>
        <begin position="160"/>
        <end position="199"/>
    </location>
</feature>
<evidence type="ECO:0000259" key="4">
    <source>
        <dbReference type="Pfam" id="PF00685"/>
    </source>
</evidence>
<gene>
    <name evidence="5" type="ORF">ACHAXA_003114</name>
</gene>
<dbReference type="AlphaFoldDB" id="A0ABD3SSQ6"/>
<dbReference type="InterPro" id="IPR000863">
    <property type="entry name" value="Sulfotransferase_dom"/>
</dbReference>
<comment type="caution">
    <text evidence="5">The sequence shown here is derived from an EMBL/GenBank/DDBJ whole genome shotgun (WGS) entry which is preliminary data.</text>
</comment>
<dbReference type="EMBL" id="JALLPB020000004">
    <property type="protein sequence ID" value="KAL3827380.1"/>
    <property type="molecule type" value="Genomic_DNA"/>
</dbReference>
<dbReference type="SUPFAM" id="SSF52540">
    <property type="entry name" value="P-loop containing nucleoside triphosphate hydrolases"/>
    <property type="match status" value="1"/>
</dbReference>
<reference evidence="5 6" key="1">
    <citation type="submission" date="2024-10" db="EMBL/GenBank/DDBJ databases">
        <title>Updated reference genomes for cyclostephanoid diatoms.</title>
        <authorList>
            <person name="Roberts W.R."/>
            <person name="Alverson A.J."/>
        </authorList>
    </citation>
    <scope>NUCLEOTIDE SEQUENCE [LARGE SCALE GENOMIC DNA]</scope>
    <source>
        <strain evidence="5 6">AJA228-03</strain>
    </source>
</reference>
<feature type="region of interest" description="Disordered" evidence="3">
    <location>
        <begin position="18"/>
        <end position="97"/>
    </location>
</feature>
<dbReference type="InterPro" id="IPR027417">
    <property type="entry name" value="P-loop_NTPase"/>
</dbReference>
<evidence type="ECO:0000313" key="5">
    <source>
        <dbReference type="EMBL" id="KAL3827380.1"/>
    </source>
</evidence>
<evidence type="ECO:0000256" key="3">
    <source>
        <dbReference type="SAM" id="MobiDB-lite"/>
    </source>
</evidence>
<dbReference type="InterPro" id="IPR037359">
    <property type="entry name" value="NST/OST"/>
</dbReference>
<evidence type="ECO:0000313" key="6">
    <source>
        <dbReference type="Proteomes" id="UP001530377"/>
    </source>
</evidence>
<keyword evidence="2" id="KW-0325">Glycoprotein</keyword>
<dbReference type="PANTHER" id="PTHR10605:SF56">
    <property type="entry name" value="BIFUNCTIONAL HEPARAN SULFATE N-DEACETYLASE_N-SULFOTRANSFERASE"/>
    <property type="match status" value="1"/>
</dbReference>
<keyword evidence="6" id="KW-1185">Reference proteome</keyword>
<feature type="domain" description="Sulfotransferase" evidence="4">
    <location>
        <begin position="104"/>
        <end position="394"/>
    </location>
</feature>
<keyword evidence="1" id="KW-0808">Transferase</keyword>
<protein>
    <recommendedName>
        <fullName evidence="4">Sulfotransferase domain-containing protein</fullName>
    </recommendedName>
</protein>
<accession>A0ABD3SSQ6</accession>
<dbReference type="PANTHER" id="PTHR10605">
    <property type="entry name" value="HEPARAN SULFATE SULFOTRANSFERASE"/>
    <property type="match status" value="1"/>
</dbReference>
<dbReference type="GO" id="GO:0016740">
    <property type="term" value="F:transferase activity"/>
    <property type="evidence" value="ECO:0007669"/>
    <property type="project" value="UniProtKB-KW"/>
</dbReference>
<name>A0ABD3SSQ6_9STRA</name>
<proteinExistence type="predicted"/>
<feature type="compositionally biased region" description="Polar residues" evidence="3">
    <location>
        <begin position="36"/>
        <end position="56"/>
    </location>
</feature>
<sequence length="472" mass="52803">MSEFASMLDLFKKNAAETTALSSSSSSSSSSSPSSRTTAPKGNNNDARTRPPSSNDGAVVARARRPSFPQFHRDVRTNCNIDGGRGRGGRSSSSSSSSSFELSFLVIGAQKAGTTWLHAQLRKCRRISLPRSRKELHFWDWHYRNGYDWYVDQFVDRGTRSSSSSSSSSSGGGRAVGGKGAKDGHDECDDDNEGRGRLPPLYGEITPCYVVLPPSTIAEIRRCHPGLKIVFIARDLVDRAWSAMIMELHDRTMGMKPGEFADGVVDVDVEDDDENVDDDDDIDDGRRGRKWARVRRGDDIATLSALQRRRIQRQSSPSSQSDEYFLERMRDEAHASRSDYASHLRHWYQHFPPESVLLVNYHDVVIDPRCVLLRITMHIGLDEDEANAYVSSLKEEDVRRRVNAATVTAGGDAGGSEMPSSAAVDESSSRQRALLSQRPNLERKMREYLLPYTRDFNELLAKRGYAWRLNET</sequence>
<evidence type="ECO:0000256" key="2">
    <source>
        <dbReference type="ARBA" id="ARBA00023180"/>
    </source>
</evidence>
<feature type="compositionally biased region" description="Gly residues" evidence="3">
    <location>
        <begin position="170"/>
        <end position="179"/>
    </location>
</feature>
<feature type="region of interest" description="Disordered" evidence="3">
    <location>
        <begin position="408"/>
        <end position="433"/>
    </location>
</feature>
<dbReference type="Pfam" id="PF00685">
    <property type="entry name" value="Sulfotransfer_1"/>
    <property type="match status" value="1"/>
</dbReference>
<organism evidence="5 6">
    <name type="scientific">Cyclostephanos tholiformis</name>
    <dbReference type="NCBI Taxonomy" id="382380"/>
    <lineage>
        <taxon>Eukaryota</taxon>
        <taxon>Sar</taxon>
        <taxon>Stramenopiles</taxon>
        <taxon>Ochrophyta</taxon>
        <taxon>Bacillariophyta</taxon>
        <taxon>Coscinodiscophyceae</taxon>
        <taxon>Thalassiosirophycidae</taxon>
        <taxon>Stephanodiscales</taxon>
        <taxon>Stephanodiscaceae</taxon>
        <taxon>Cyclostephanos</taxon>
    </lineage>
</organism>
<feature type="compositionally biased region" description="Low complexity" evidence="3">
    <location>
        <begin position="22"/>
        <end position="35"/>
    </location>
</feature>
<dbReference type="Gene3D" id="3.40.50.300">
    <property type="entry name" value="P-loop containing nucleotide triphosphate hydrolases"/>
    <property type="match status" value="1"/>
</dbReference>
<evidence type="ECO:0000256" key="1">
    <source>
        <dbReference type="ARBA" id="ARBA00022679"/>
    </source>
</evidence>